<proteinExistence type="predicted"/>
<accession>A0A075ADT8</accession>
<evidence type="ECO:0008006" key="3">
    <source>
        <dbReference type="Google" id="ProtNLM"/>
    </source>
</evidence>
<dbReference type="Proteomes" id="UP000054324">
    <property type="component" value="Unassembled WGS sequence"/>
</dbReference>
<protein>
    <recommendedName>
        <fullName evidence="3">Reverse transcriptase domain-containing protein</fullName>
    </recommendedName>
</protein>
<dbReference type="KEGG" id="ovi:T265_06463"/>
<dbReference type="AlphaFoldDB" id="A0A075ADT8"/>
<dbReference type="PANTHER" id="PTHR19446">
    <property type="entry name" value="REVERSE TRANSCRIPTASES"/>
    <property type="match status" value="1"/>
</dbReference>
<dbReference type="OrthoDB" id="6144109at2759"/>
<dbReference type="CTD" id="20320642"/>
<dbReference type="RefSeq" id="XP_009169995.1">
    <property type="nucleotide sequence ID" value="XM_009171731.1"/>
</dbReference>
<dbReference type="GeneID" id="20320642"/>
<sequence length="335" mass="37785">MYPSAVIPLNSISKTAPFKGYHLIERTTPFVKCMLLDFTPTSSTHKQFNPLLTLQSSEYVGLYKNTSSEGSASDEASTRTSITLPNLRHLWRRKRTFLDLKGRVYKATLAFILHVISDQLRQSGELLPTIKIKKLLRVLYTYPTGELEPWTVNVEPPTTSEVYDCICSLKRHRAPGPDDLPPALFKDGGEVLSQRLSDLFACIWEKESVPDNWGESVIVPIFKKGARNLLLMKGLLQAFAFLDPWAFWRGLTGKVSLRGPERWVVAPRSNDFGGSPKELVFAEDYTLKPASSFLIWRVLYGFFGCSRSSFAFVCTPDPPAISVANWMYEGFSGWL</sequence>
<reference evidence="1 2" key="1">
    <citation type="submission" date="2013-11" db="EMBL/GenBank/DDBJ databases">
        <title>Opisthorchis viverrini - life in the bile duct.</title>
        <authorList>
            <person name="Young N.D."/>
            <person name="Nagarajan N."/>
            <person name="Lin S.J."/>
            <person name="Korhonen P.K."/>
            <person name="Jex A.R."/>
            <person name="Hall R.S."/>
            <person name="Safavi-Hemami H."/>
            <person name="Kaewkong W."/>
            <person name="Bertrand D."/>
            <person name="Gao S."/>
            <person name="Seet Q."/>
            <person name="Wongkham S."/>
            <person name="Teh B.T."/>
            <person name="Wongkham C."/>
            <person name="Intapan P.M."/>
            <person name="Maleewong W."/>
            <person name="Yang X."/>
            <person name="Hu M."/>
            <person name="Wang Z."/>
            <person name="Hofmann A."/>
            <person name="Sternberg P.W."/>
            <person name="Tan P."/>
            <person name="Wang J."/>
            <person name="Gasser R.B."/>
        </authorList>
    </citation>
    <scope>NUCLEOTIDE SEQUENCE [LARGE SCALE GENOMIC DNA]</scope>
</reference>
<keyword evidence="2" id="KW-1185">Reference proteome</keyword>
<gene>
    <name evidence="1" type="ORF">T265_06463</name>
</gene>
<evidence type="ECO:0000313" key="1">
    <source>
        <dbReference type="EMBL" id="KER26269.1"/>
    </source>
</evidence>
<organism evidence="1 2">
    <name type="scientific">Opisthorchis viverrini</name>
    <name type="common">Southeast Asian liver fluke</name>
    <dbReference type="NCBI Taxonomy" id="6198"/>
    <lineage>
        <taxon>Eukaryota</taxon>
        <taxon>Metazoa</taxon>
        <taxon>Spiralia</taxon>
        <taxon>Lophotrochozoa</taxon>
        <taxon>Platyhelminthes</taxon>
        <taxon>Trematoda</taxon>
        <taxon>Digenea</taxon>
        <taxon>Opisthorchiida</taxon>
        <taxon>Opisthorchiata</taxon>
        <taxon>Opisthorchiidae</taxon>
        <taxon>Opisthorchis</taxon>
    </lineage>
</organism>
<dbReference type="EMBL" id="KL596752">
    <property type="protein sequence ID" value="KER26269.1"/>
    <property type="molecule type" value="Genomic_DNA"/>
</dbReference>
<evidence type="ECO:0000313" key="2">
    <source>
        <dbReference type="Proteomes" id="UP000054324"/>
    </source>
</evidence>
<name>A0A075ADT8_OPIVI</name>